<sequence length="246" mass="27233">MYLLPLLFSNLHLGLDIPTNVIDLSAGTLGRNLARSRLLSRFRDRSSINFHGREVLNFNPYISWRNLNRNKPVISTTSIDSDGFKITVNVQQYNPEEITVKVVDNWVIIKGIHEKQNKSNVGSQQFVIRYLLPSSTNIEHITSSTSSDGILTITVPLKTDQKVIQIEQSRQSVSSNNTGQVRPGQIGTEQIDARQDGFAGARQAEVDASSAGMGQADRVGQVGIGQVSVEKADEKSLMKMKLLKNK</sequence>
<dbReference type="GO" id="GO:0005634">
    <property type="term" value="C:nucleus"/>
    <property type="evidence" value="ECO:0007669"/>
    <property type="project" value="TreeGrafter"/>
</dbReference>
<dbReference type="GO" id="GO:0042026">
    <property type="term" value="P:protein refolding"/>
    <property type="evidence" value="ECO:0007669"/>
    <property type="project" value="TreeGrafter"/>
</dbReference>
<protein>
    <submittedName>
        <fullName evidence="5">Protein lethal(2)essential for life</fullName>
    </submittedName>
</protein>
<dbReference type="EMBL" id="GL888624">
    <property type="protein sequence ID" value="EGI58805.1"/>
    <property type="molecule type" value="Genomic_DNA"/>
</dbReference>
<dbReference type="GO" id="GO:0005737">
    <property type="term" value="C:cytoplasm"/>
    <property type="evidence" value="ECO:0007669"/>
    <property type="project" value="TreeGrafter"/>
</dbReference>
<dbReference type="AlphaFoldDB" id="F4X3K8"/>
<dbReference type="InterPro" id="IPR008978">
    <property type="entry name" value="HSP20-like_chaperone"/>
</dbReference>
<dbReference type="PROSITE" id="PS01031">
    <property type="entry name" value="SHSP"/>
    <property type="match status" value="1"/>
</dbReference>
<evidence type="ECO:0000313" key="6">
    <source>
        <dbReference type="Proteomes" id="UP000007755"/>
    </source>
</evidence>
<dbReference type="eggNOG" id="KOG3591">
    <property type="taxonomic scope" value="Eukaryota"/>
</dbReference>
<evidence type="ECO:0000256" key="1">
    <source>
        <dbReference type="ARBA" id="ARBA00023016"/>
    </source>
</evidence>
<dbReference type="GO" id="GO:0051082">
    <property type="term" value="F:unfolded protein binding"/>
    <property type="evidence" value="ECO:0007669"/>
    <property type="project" value="TreeGrafter"/>
</dbReference>
<dbReference type="PRINTS" id="PR00299">
    <property type="entry name" value="ACRYSTALLIN"/>
</dbReference>
<evidence type="ECO:0000313" key="5">
    <source>
        <dbReference type="EMBL" id="EGI58805.1"/>
    </source>
</evidence>
<dbReference type="CDD" id="cd06526">
    <property type="entry name" value="metazoan_ACD"/>
    <property type="match status" value="1"/>
</dbReference>
<name>F4X3K8_ACREC</name>
<dbReference type="STRING" id="103372.F4X3K8"/>
<dbReference type="PANTHER" id="PTHR45640:SF13">
    <property type="entry name" value="HEAT SHOCK PROTEIN 22-RELATED"/>
    <property type="match status" value="1"/>
</dbReference>
<dbReference type="OrthoDB" id="1431247at2759"/>
<accession>F4X3K8</accession>
<feature type="domain" description="SHSP" evidence="4">
    <location>
        <begin position="65"/>
        <end position="176"/>
    </location>
</feature>
<evidence type="ECO:0000256" key="2">
    <source>
        <dbReference type="PROSITE-ProRule" id="PRU00285"/>
    </source>
</evidence>
<dbReference type="Gene3D" id="2.60.40.790">
    <property type="match status" value="1"/>
</dbReference>
<dbReference type="InParanoid" id="F4X3K8"/>
<dbReference type="Proteomes" id="UP000007755">
    <property type="component" value="Unassembled WGS sequence"/>
</dbReference>
<dbReference type="Pfam" id="PF00011">
    <property type="entry name" value="HSP20"/>
    <property type="match status" value="1"/>
</dbReference>
<dbReference type="SUPFAM" id="SSF49764">
    <property type="entry name" value="HSP20-like chaperones"/>
    <property type="match status" value="1"/>
</dbReference>
<dbReference type="InterPro" id="IPR002068">
    <property type="entry name" value="A-crystallin/Hsp20_dom"/>
</dbReference>
<comment type="similarity">
    <text evidence="2 3">Belongs to the small heat shock protein (HSP20) family.</text>
</comment>
<dbReference type="InterPro" id="IPR001436">
    <property type="entry name" value="Alpha-crystallin/sHSP_animal"/>
</dbReference>
<keyword evidence="6" id="KW-1185">Reference proteome</keyword>
<dbReference type="GO" id="GO:0009408">
    <property type="term" value="P:response to heat"/>
    <property type="evidence" value="ECO:0007669"/>
    <property type="project" value="TreeGrafter"/>
</dbReference>
<evidence type="ECO:0000256" key="3">
    <source>
        <dbReference type="RuleBase" id="RU003616"/>
    </source>
</evidence>
<evidence type="ECO:0000259" key="4">
    <source>
        <dbReference type="PROSITE" id="PS01031"/>
    </source>
</evidence>
<organism evidence="6">
    <name type="scientific">Acromyrmex echinatior</name>
    <name type="common">Panamanian leafcutter ant</name>
    <name type="synonym">Acromyrmex octospinosus echinatior</name>
    <dbReference type="NCBI Taxonomy" id="103372"/>
    <lineage>
        <taxon>Eukaryota</taxon>
        <taxon>Metazoa</taxon>
        <taxon>Ecdysozoa</taxon>
        <taxon>Arthropoda</taxon>
        <taxon>Hexapoda</taxon>
        <taxon>Insecta</taxon>
        <taxon>Pterygota</taxon>
        <taxon>Neoptera</taxon>
        <taxon>Endopterygota</taxon>
        <taxon>Hymenoptera</taxon>
        <taxon>Apocrita</taxon>
        <taxon>Aculeata</taxon>
        <taxon>Formicoidea</taxon>
        <taxon>Formicidae</taxon>
        <taxon>Myrmicinae</taxon>
        <taxon>Acromyrmex</taxon>
    </lineage>
</organism>
<gene>
    <name evidence="5" type="ORF">G5I_12916</name>
</gene>
<keyword evidence="1" id="KW-0346">Stress response</keyword>
<dbReference type="PANTHER" id="PTHR45640">
    <property type="entry name" value="HEAT SHOCK PROTEIN HSP-12.2-RELATED"/>
    <property type="match status" value="1"/>
</dbReference>
<reference evidence="5" key="1">
    <citation type="submission" date="2011-02" db="EMBL/GenBank/DDBJ databases">
        <title>The genome of the leaf-cutting ant Acromyrmex echinatior suggests key adaptations to social evolution and fungus farming.</title>
        <authorList>
            <person name="Nygaard S."/>
            <person name="Zhang G."/>
        </authorList>
    </citation>
    <scope>NUCLEOTIDE SEQUENCE</scope>
</reference>
<proteinExistence type="inferred from homology"/>